<evidence type="ECO:0000259" key="3">
    <source>
        <dbReference type="Pfam" id="PF20789"/>
    </source>
</evidence>
<dbReference type="AlphaFoldDB" id="H0E944"/>
<evidence type="ECO:0000313" key="4">
    <source>
        <dbReference type="EMBL" id="EHN09782.1"/>
    </source>
</evidence>
<dbReference type="Pfam" id="PF13622">
    <property type="entry name" value="4HBT_3"/>
    <property type="match status" value="1"/>
</dbReference>
<dbReference type="InterPro" id="IPR049450">
    <property type="entry name" value="ACOT8-like_C"/>
</dbReference>
<proteinExistence type="predicted"/>
<dbReference type="InterPro" id="IPR029069">
    <property type="entry name" value="HotDog_dom_sf"/>
</dbReference>
<dbReference type="SUPFAM" id="SSF54637">
    <property type="entry name" value="Thioesterase/thiol ester dehydrase-isomerase"/>
    <property type="match status" value="2"/>
</dbReference>
<feature type="region of interest" description="Disordered" evidence="1">
    <location>
        <begin position="1"/>
        <end position="53"/>
    </location>
</feature>
<name>H0E944_9ACTN</name>
<evidence type="ECO:0000256" key="1">
    <source>
        <dbReference type="SAM" id="MobiDB-lite"/>
    </source>
</evidence>
<dbReference type="OrthoDB" id="1413770at2"/>
<sequence length="315" mass="33346">MSSNPPIPTTPGDERPATPEPVPEAIALPRLPEPDPAADSRTADGPARDGSSAVADHVEQLLLTGAARGPWDPRSSHGGAPAALLARAIERAAVGDEVRISALSYTFYGPVPLGPIEIRARLRKPGRRQQIVTAELLAGGRVAMEARGILLRRGQVELPATVSGPWPELPPPEGAPELTDRFVPEGTLGFHPTAIEIRQVEGGFDALGSTAIAWFRLRLPVVPGEQPTPIQRAATASDFGNGLAHPVSFGEYLFVNCDLNVSLHRDPAGEWIGLRPRTELDRAGTGLTTTELHDQAGRFGTATQTLFVDRAPAAG</sequence>
<evidence type="ECO:0000259" key="2">
    <source>
        <dbReference type="Pfam" id="PF13622"/>
    </source>
</evidence>
<keyword evidence="5" id="KW-1185">Reference proteome</keyword>
<dbReference type="Pfam" id="PF20789">
    <property type="entry name" value="4HBT_3C"/>
    <property type="match status" value="1"/>
</dbReference>
<dbReference type="Proteomes" id="UP000005143">
    <property type="component" value="Unassembled WGS sequence"/>
</dbReference>
<dbReference type="RefSeq" id="WP_007577339.1">
    <property type="nucleotide sequence ID" value="NZ_AGUD01000252.1"/>
</dbReference>
<evidence type="ECO:0000313" key="5">
    <source>
        <dbReference type="Proteomes" id="UP000005143"/>
    </source>
</evidence>
<feature type="domain" description="Acyl-CoA thioesterase-like C-terminal" evidence="3">
    <location>
        <begin position="186"/>
        <end position="308"/>
    </location>
</feature>
<evidence type="ECO:0008006" key="6">
    <source>
        <dbReference type="Google" id="ProtNLM"/>
    </source>
</evidence>
<accession>H0E944</accession>
<dbReference type="InterPro" id="IPR042171">
    <property type="entry name" value="Acyl-CoA_hotdog"/>
</dbReference>
<reference evidence="4 5" key="1">
    <citation type="journal article" date="2013" name="Biodegradation">
        <title>Quantitative proteomic analysis of ibuprofen-degrading Patulibacter sp. strain I11.</title>
        <authorList>
            <person name="Almeida B."/>
            <person name="Kjeldal H."/>
            <person name="Lolas I."/>
            <person name="Knudsen A.D."/>
            <person name="Carvalho G."/>
            <person name="Nielsen K.L."/>
            <person name="Barreto Crespo M.T."/>
            <person name="Stensballe A."/>
            <person name="Nielsen J.L."/>
        </authorList>
    </citation>
    <scope>NUCLEOTIDE SEQUENCE [LARGE SCALE GENOMIC DNA]</scope>
    <source>
        <strain evidence="4 5">I11</strain>
    </source>
</reference>
<protein>
    <recommendedName>
        <fullName evidence="6">TesB-like acyl-CoA thioesterase 5</fullName>
    </recommendedName>
</protein>
<gene>
    <name evidence="4" type="ORF">PAI11_33590</name>
</gene>
<comment type="caution">
    <text evidence="4">The sequence shown here is derived from an EMBL/GenBank/DDBJ whole genome shotgun (WGS) entry which is preliminary data.</text>
</comment>
<feature type="domain" description="Acyl-CoA thioesterase-like N-terminal HotDog" evidence="2">
    <location>
        <begin position="68"/>
        <end position="147"/>
    </location>
</feature>
<dbReference type="Gene3D" id="2.40.160.210">
    <property type="entry name" value="Acyl-CoA thioesterase, double hotdog domain"/>
    <property type="match status" value="1"/>
</dbReference>
<organism evidence="4 5">
    <name type="scientific">Patulibacter medicamentivorans</name>
    <dbReference type="NCBI Taxonomy" id="1097667"/>
    <lineage>
        <taxon>Bacteria</taxon>
        <taxon>Bacillati</taxon>
        <taxon>Actinomycetota</taxon>
        <taxon>Thermoleophilia</taxon>
        <taxon>Solirubrobacterales</taxon>
        <taxon>Patulibacteraceae</taxon>
        <taxon>Patulibacter</taxon>
    </lineage>
</organism>
<dbReference type="EMBL" id="AGUD01000252">
    <property type="protein sequence ID" value="EHN09782.1"/>
    <property type="molecule type" value="Genomic_DNA"/>
</dbReference>
<dbReference type="InterPro" id="IPR049449">
    <property type="entry name" value="TesB_ACOT8-like_N"/>
</dbReference>